<evidence type="ECO:0000313" key="3">
    <source>
        <dbReference type="EMBL" id="JAP87936.1"/>
    </source>
</evidence>
<feature type="non-terminal residue" evidence="3">
    <location>
        <position position="1"/>
    </location>
</feature>
<reference evidence="3" key="1">
    <citation type="journal article" date="2016" name="Ticks Tick Borne Dis.">
        <title>De novo assembly and annotation of the salivary gland transcriptome of Rhipicephalus appendiculatus male and female ticks during blood feeding.</title>
        <authorList>
            <person name="de Castro M.H."/>
            <person name="de Klerk D."/>
            <person name="Pienaar R."/>
            <person name="Latif A.A."/>
            <person name="Rees D.J."/>
            <person name="Mans B.J."/>
        </authorList>
    </citation>
    <scope>NUCLEOTIDE SEQUENCE</scope>
    <source>
        <tissue evidence="3">Salivary glands</tissue>
    </source>
</reference>
<feature type="signal peptide" evidence="2">
    <location>
        <begin position="1"/>
        <end position="25"/>
    </location>
</feature>
<feature type="region of interest" description="Disordered" evidence="1">
    <location>
        <begin position="59"/>
        <end position="78"/>
    </location>
</feature>
<organism evidence="3">
    <name type="scientific">Rhipicephalus appendiculatus</name>
    <name type="common">Brown ear tick</name>
    <dbReference type="NCBI Taxonomy" id="34631"/>
    <lineage>
        <taxon>Eukaryota</taxon>
        <taxon>Metazoa</taxon>
        <taxon>Ecdysozoa</taxon>
        <taxon>Arthropoda</taxon>
        <taxon>Chelicerata</taxon>
        <taxon>Arachnida</taxon>
        <taxon>Acari</taxon>
        <taxon>Parasitiformes</taxon>
        <taxon>Ixodida</taxon>
        <taxon>Ixodoidea</taxon>
        <taxon>Ixodidae</taxon>
        <taxon>Rhipicephalinae</taxon>
        <taxon>Rhipicephalus</taxon>
        <taxon>Rhipicephalus</taxon>
    </lineage>
</organism>
<evidence type="ECO:0008006" key="4">
    <source>
        <dbReference type="Google" id="ProtNLM"/>
    </source>
</evidence>
<dbReference type="AlphaFoldDB" id="A0A131ZBQ8"/>
<dbReference type="EMBL" id="GEDV01000621">
    <property type="protein sequence ID" value="JAP87936.1"/>
    <property type="molecule type" value="Transcribed_RNA"/>
</dbReference>
<keyword evidence="2" id="KW-0732">Signal</keyword>
<feature type="chain" id="PRO_5007287132" description="Tick transposon" evidence="2">
    <location>
        <begin position="26"/>
        <end position="112"/>
    </location>
</feature>
<protein>
    <recommendedName>
        <fullName evidence="4">Tick transposon</fullName>
    </recommendedName>
</protein>
<evidence type="ECO:0000256" key="2">
    <source>
        <dbReference type="SAM" id="SignalP"/>
    </source>
</evidence>
<sequence>IGTLSQGYRWWLLCAKLATLGLRLAAKILGKRTSKLEDVQPTFYDIFCHISRFARVSSPQQHDGAHQGTPTQRTALPQRLRDEVPRMSTNVCLALCSRSSCTLPAIHTDLNF</sequence>
<name>A0A131ZBQ8_RHIAP</name>
<accession>A0A131ZBQ8</accession>
<proteinExistence type="predicted"/>
<evidence type="ECO:0000256" key="1">
    <source>
        <dbReference type="SAM" id="MobiDB-lite"/>
    </source>
</evidence>